<dbReference type="EMBL" id="LAFY01004325">
    <property type="protein sequence ID" value="KJX93206.1"/>
    <property type="molecule type" value="Genomic_DNA"/>
</dbReference>
<dbReference type="OrthoDB" id="4132046at2759"/>
<proteinExistence type="predicted"/>
<sequence>MLLSPSPSSNQQQRPKIYFSFLLVSFLSSFLRTSIFQLNLHPAVISKVLTINMQYSTILLSALSITSALAAPAIHRRQATADTSIRVGLSNQRIELGTGTTFDETALPNTKSGTGSSGPFDTVDLRLGADVVNKAEWSI</sequence>
<keyword evidence="3" id="KW-1185">Reference proteome</keyword>
<dbReference type="Proteomes" id="UP000033647">
    <property type="component" value="Unassembled WGS sequence"/>
</dbReference>
<keyword evidence="1" id="KW-0472">Membrane</keyword>
<reference evidence="2 3" key="1">
    <citation type="submission" date="2015-03" db="EMBL/GenBank/DDBJ databases">
        <title>RNA-seq based gene annotation and comparative genomics of four Zymoseptoria species reveal species-specific pathogenicity related genes and transposable element activity.</title>
        <authorList>
            <person name="Grandaubert J."/>
            <person name="Bhattacharyya A."/>
            <person name="Stukenbrock E.H."/>
        </authorList>
    </citation>
    <scope>NUCLEOTIDE SEQUENCE [LARGE SCALE GENOMIC DNA]</scope>
    <source>
        <strain evidence="2 3">Zb18110</strain>
    </source>
</reference>
<evidence type="ECO:0000256" key="1">
    <source>
        <dbReference type="SAM" id="Phobius"/>
    </source>
</evidence>
<evidence type="ECO:0000313" key="3">
    <source>
        <dbReference type="Proteomes" id="UP000033647"/>
    </source>
</evidence>
<feature type="transmembrane region" description="Helical" evidence="1">
    <location>
        <begin position="55"/>
        <end position="74"/>
    </location>
</feature>
<keyword evidence="1" id="KW-1133">Transmembrane helix</keyword>
<dbReference type="AlphaFoldDB" id="A0A0F4G761"/>
<accession>A0A0F4G761</accession>
<organism evidence="2 3">
    <name type="scientific">Zymoseptoria brevis</name>
    <dbReference type="NCBI Taxonomy" id="1047168"/>
    <lineage>
        <taxon>Eukaryota</taxon>
        <taxon>Fungi</taxon>
        <taxon>Dikarya</taxon>
        <taxon>Ascomycota</taxon>
        <taxon>Pezizomycotina</taxon>
        <taxon>Dothideomycetes</taxon>
        <taxon>Dothideomycetidae</taxon>
        <taxon>Mycosphaerellales</taxon>
        <taxon>Mycosphaerellaceae</taxon>
        <taxon>Zymoseptoria</taxon>
    </lineage>
</organism>
<gene>
    <name evidence="2" type="ORF">TI39_contig4366g00001</name>
</gene>
<evidence type="ECO:0000313" key="2">
    <source>
        <dbReference type="EMBL" id="KJX93206.1"/>
    </source>
</evidence>
<feature type="transmembrane region" description="Helical" evidence="1">
    <location>
        <begin position="17"/>
        <end position="35"/>
    </location>
</feature>
<keyword evidence="1" id="KW-0812">Transmembrane</keyword>
<comment type="caution">
    <text evidence="2">The sequence shown here is derived from an EMBL/GenBank/DDBJ whole genome shotgun (WGS) entry which is preliminary data.</text>
</comment>
<protein>
    <submittedName>
        <fullName evidence="2">Uncharacterized protein</fullName>
    </submittedName>
</protein>
<name>A0A0F4G761_9PEZI</name>